<feature type="signal peptide" evidence="10">
    <location>
        <begin position="1"/>
        <end position="22"/>
    </location>
</feature>
<dbReference type="AlphaFoldDB" id="I7ZBW8"/>
<dbReference type="STRING" id="1172194.WQQ_27390"/>
<sequence>MKRFAKLLTAFAGLVVSGSAFAAGGHALPYSYTPDTSNLASLQRGARDFMAYCSGCHSMKYLRYNRIGQDLGIPDDVLKSSLMFTSDKPGDMILSSMPAEASKAWFGQTPPDLTLETRARGADWVYSYLRTFYVDAKRPLGVNNLVLPNASMPHVLWALQGWQVKLDEHAEPSDHGEGGHADGGGEHHGVPLKLVQPGSLTPDQYEKFVGDLVNFMAYAAEPGKSIRTGVGPKAMFYLLILLTLCYFLKKEFWRDIKH</sequence>
<gene>
    <name evidence="11" type="ORF">WQQ_27390</name>
</gene>
<comment type="caution">
    <text evidence="11">The sequence shown here is derived from an EMBL/GenBank/DDBJ whole genome shotgun (WGS) entry which is preliminary data.</text>
</comment>
<evidence type="ECO:0000256" key="10">
    <source>
        <dbReference type="SAM" id="SignalP"/>
    </source>
</evidence>
<dbReference type="Proteomes" id="UP000003704">
    <property type="component" value="Unassembled WGS sequence"/>
</dbReference>
<evidence type="ECO:0000256" key="6">
    <source>
        <dbReference type="ARBA" id="ARBA00023004"/>
    </source>
</evidence>
<dbReference type="Pfam" id="PF02167">
    <property type="entry name" value="Cytochrom_C1"/>
    <property type="match status" value="2"/>
</dbReference>
<evidence type="ECO:0008006" key="13">
    <source>
        <dbReference type="Google" id="ProtNLM"/>
    </source>
</evidence>
<evidence type="ECO:0000256" key="5">
    <source>
        <dbReference type="ARBA" id="ARBA00022989"/>
    </source>
</evidence>
<evidence type="ECO:0000256" key="2">
    <source>
        <dbReference type="ARBA" id="ARBA00022617"/>
    </source>
</evidence>
<evidence type="ECO:0000256" key="9">
    <source>
        <dbReference type="SAM" id="Phobius"/>
    </source>
</evidence>
<feature type="binding site" description="covalent" evidence="8">
    <location>
        <position position="53"/>
    </location>
    <ligand>
        <name>heme c</name>
        <dbReference type="ChEBI" id="CHEBI:61717"/>
    </ligand>
</feature>
<feature type="transmembrane region" description="Helical" evidence="9">
    <location>
        <begin position="230"/>
        <end position="248"/>
    </location>
</feature>
<keyword evidence="6 8" id="KW-0408">Iron</keyword>
<evidence type="ECO:0000256" key="3">
    <source>
        <dbReference type="ARBA" id="ARBA00022692"/>
    </source>
</evidence>
<dbReference type="InterPro" id="IPR036909">
    <property type="entry name" value="Cyt_c-like_dom_sf"/>
</dbReference>
<evidence type="ECO:0000256" key="8">
    <source>
        <dbReference type="PIRSR" id="PIRSR602326-1"/>
    </source>
</evidence>
<keyword evidence="2 8" id="KW-0349">Heme</keyword>
<dbReference type="EMBL" id="AKGD01000002">
    <property type="protein sequence ID" value="EIT69157.1"/>
    <property type="molecule type" value="Genomic_DNA"/>
</dbReference>
<evidence type="ECO:0000256" key="1">
    <source>
        <dbReference type="ARBA" id="ARBA00004370"/>
    </source>
</evidence>
<keyword evidence="5 9" id="KW-1133">Transmembrane helix</keyword>
<comment type="subcellular location">
    <subcellularLocation>
        <location evidence="1">Membrane</location>
    </subcellularLocation>
</comment>
<keyword evidence="3 9" id="KW-0812">Transmembrane</keyword>
<feature type="binding site" description="covalent" evidence="8">
    <location>
        <position position="57"/>
    </location>
    <ligand>
        <name>heme c</name>
        <dbReference type="ChEBI" id="CHEBI:61717"/>
    </ligand>
</feature>
<feature type="binding site" description="covalent" evidence="8">
    <location>
        <position position="56"/>
    </location>
    <ligand>
        <name>heme c</name>
        <dbReference type="ChEBI" id="CHEBI:61717"/>
    </ligand>
</feature>
<name>I7ZBW8_9GAMM</name>
<dbReference type="GO" id="GO:0016020">
    <property type="term" value="C:membrane"/>
    <property type="evidence" value="ECO:0007669"/>
    <property type="project" value="UniProtKB-SubCell"/>
</dbReference>
<feature type="chain" id="PRO_5003712918" description="Cytochrome c1" evidence="10">
    <location>
        <begin position="23"/>
        <end position="258"/>
    </location>
</feature>
<dbReference type="SUPFAM" id="SSF46626">
    <property type="entry name" value="Cytochrome c"/>
    <property type="match status" value="1"/>
</dbReference>
<dbReference type="Gene3D" id="1.10.760.10">
    <property type="entry name" value="Cytochrome c-like domain"/>
    <property type="match status" value="1"/>
</dbReference>
<reference evidence="11 12" key="1">
    <citation type="journal article" date="2012" name="J. Bacteriol.">
        <title>Genome Sequence of n-Alkane-Degrading Hydrocarboniphaga effusa Strain AP103T (ATCC BAA-332T).</title>
        <authorList>
            <person name="Chang H.K."/>
            <person name="Zylstra G.J."/>
            <person name="Chae J.C."/>
        </authorList>
    </citation>
    <scope>NUCLEOTIDE SEQUENCE [LARGE SCALE GENOMIC DNA]</scope>
    <source>
        <strain evidence="11 12">AP103</strain>
    </source>
</reference>
<keyword evidence="10" id="KW-0732">Signal</keyword>
<dbReference type="RefSeq" id="WP_007185680.1">
    <property type="nucleotide sequence ID" value="NZ_AKGD01000002.1"/>
</dbReference>
<accession>I7ZBW8</accession>
<dbReference type="PANTHER" id="PTHR10266">
    <property type="entry name" value="CYTOCHROME C1"/>
    <property type="match status" value="1"/>
</dbReference>
<keyword evidence="12" id="KW-1185">Reference proteome</keyword>
<dbReference type="Gene3D" id="1.20.5.100">
    <property type="entry name" value="Cytochrome c1, transmembrane anchor, C-terminal"/>
    <property type="match status" value="1"/>
</dbReference>
<protein>
    <recommendedName>
        <fullName evidence="13">Cytochrome c1</fullName>
    </recommendedName>
</protein>
<evidence type="ECO:0000313" key="11">
    <source>
        <dbReference type="EMBL" id="EIT69157.1"/>
    </source>
</evidence>
<evidence type="ECO:0000313" key="12">
    <source>
        <dbReference type="Proteomes" id="UP000003704"/>
    </source>
</evidence>
<dbReference type="GO" id="GO:0009055">
    <property type="term" value="F:electron transfer activity"/>
    <property type="evidence" value="ECO:0007669"/>
    <property type="project" value="InterPro"/>
</dbReference>
<comment type="cofactor">
    <cofactor evidence="8">
        <name>heme c</name>
        <dbReference type="ChEBI" id="CHEBI:61717"/>
    </cofactor>
    <text evidence="8">Binds 1 heme c group covalently per subunit.</text>
</comment>
<organism evidence="11 12">
    <name type="scientific">Hydrocarboniphaga effusa AP103</name>
    <dbReference type="NCBI Taxonomy" id="1172194"/>
    <lineage>
        <taxon>Bacteria</taxon>
        <taxon>Pseudomonadati</taxon>
        <taxon>Pseudomonadota</taxon>
        <taxon>Gammaproteobacteria</taxon>
        <taxon>Nevskiales</taxon>
        <taxon>Nevskiaceae</taxon>
        <taxon>Hydrocarboniphaga</taxon>
    </lineage>
</organism>
<evidence type="ECO:0000256" key="7">
    <source>
        <dbReference type="ARBA" id="ARBA00023136"/>
    </source>
</evidence>
<dbReference type="InterPro" id="IPR002326">
    <property type="entry name" value="Cyt_c1"/>
</dbReference>
<dbReference type="GO" id="GO:0046872">
    <property type="term" value="F:metal ion binding"/>
    <property type="evidence" value="ECO:0007669"/>
    <property type="project" value="UniProtKB-KW"/>
</dbReference>
<evidence type="ECO:0000256" key="4">
    <source>
        <dbReference type="ARBA" id="ARBA00022723"/>
    </source>
</evidence>
<keyword evidence="4 8" id="KW-0479">Metal-binding</keyword>
<dbReference type="OrthoDB" id="9798864at2"/>
<keyword evidence="7 9" id="KW-0472">Membrane</keyword>
<proteinExistence type="predicted"/>
<dbReference type="PANTHER" id="PTHR10266:SF3">
    <property type="entry name" value="CYTOCHROME C1, HEME PROTEIN, MITOCHONDRIAL"/>
    <property type="match status" value="1"/>
</dbReference>
<dbReference type="GO" id="GO:0020037">
    <property type="term" value="F:heme binding"/>
    <property type="evidence" value="ECO:0007669"/>
    <property type="project" value="InterPro"/>
</dbReference>